<keyword evidence="5 7" id="KW-1133">Transmembrane helix</keyword>
<evidence type="ECO:0000256" key="3">
    <source>
        <dbReference type="ARBA" id="ARBA00022475"/>
    </source>
</evidence>
<dbReference type="EMBL" id="CBWP010000021">
    <property type="protein sequence ID" value="CDL37110.1"/>
    <property type="molecule type" value="Genomic_DNA"/>
</dbReference>
<evidence type="ECO:0000256" key="7">
    <source>
        <dbReference type="SAM" id="Phobius"/>
    </source>
</evidence>
<evidence type="ECO:0000256" key="5">
    <source>
        <dbReference type="ARBA" id="ARBA00022989"/>
    </source>
</evidence>
<sequence>MATEPVVKAEASKVTVAVATVVIFGTIAIFLYPAMYPLLAHWFSPETYGIYIGSTMHEVAQVVAAGHAINPDAENAAVIAKMLRVMMLAPFLILLAARVKQLSPASGGEKSKITIPWFAILFIVVAIFNSFHFLPQSVVNMLVTLDTILLAMAMAALGLTTHVSALKKAGAKPLLMALLLFVWLIVGGGAINLAIHALMA</sequence>
<protein>
    <submittedName>
        <fullName evidence="8">Membrane protein YeiH</fullName>
    </submittedName>
</protein>
<feature type="transmembrane region" description="Helical" evidence="7">
    <location>
        <begin position="117"/>
        <end position="135"/>
    </location>
</feature>
<evidence type="ECO:0000256" key="2">
    <source>
        <dbReference type="ARBA" id="ARBA00007977"/>
    </source>
</evidence>
<dbReference type="GO" id="GO:0005886">
    <property type="term" value="C:plasma membrane"/>
    <property type="evidence" value="ECO:0007669"/>
    <property type="project" value="UniProtKB-SubCell"/>
</dbReference>
<evidence type="ECO:0000313" key="9">
    <source>
        <dbReference type="Proteomes" id="UP000019194"/>
    </source>
</evidence>
<dbReference type="AlphaFoldDB" id="A0A7G2IJH5"/>
<feature type="transmembrane region" description="Helical" evidence="7">
    <location>
        <begin position="141"/>
        <end position="163"/>
    </location>
</feature>
<reference evidence="8 9" key="1">
    <citation type="submission" date="2013-10" db="EMBL/GenBank/DDBJ databases">
        <title>Antibiotic resistance diversity of beta-lactamase producers in the General Hospital Vienna.</title>
        <authorList>
            <person name="Barisic I."/>
            <person name="Mitteregger D."/>
            <person name="Hirschl A.M."/>
            <person name="Noehammer C."/>
            <person name="Wiesinger-Mayr H."/>
        </authorList>
    </citation>
    <scope>NUCLEOTIDE SEQUENCE [LARGE SCALE GENOMIC DNA]</scope>
    <source>
        <strain evidence="8 9">ISC11</strain>
    </source>
</reference>
<feature type="transmembrane region" description="Helical" evidence="7">
    <location>
        <begin position="175"/>
        <end position="199"/>
    </location>
</feature>
<feature type="transmembrane region" description="Helical" evidence="7">
    <location>
        <begin position="14"/>
        <end position="35"/>
    </location>
</feature>
<dbReference type="NCBIfam" id="TIGR00698">
    <property type="entry name" value="YeiH family putative sulfate export transporter"/>
    <property type="match status" value="1"/>
</dbReference>
<keyword evidence="4 7" id="KW-0812">Transmembrane</keyword>
<feature type="transmembrane region" description="Helical" evidence="7">
    <location>
        <begin position="78"/>
        <end position="97"/>
    </location>
</feature>
<comment type="caution">
    <text evidence="8">The sequence shown here is derived from an EMBL/GenBank/DDBJ whole genome shotgun (WGS) entry which is preliminary data.</text>
</comment>
<dbReference type="Pfam" id="PF03601">
    <property type="entry name" value="Cons_hypoth698"/>
    <property type="match status" value="1"/>
</dbReference>
<keyword evidence="3" id="KW-1003">Cell membrane</keyword>
<keyword evidence="6 7" id="KW-0472">Membrane</keyword>
<evidence type="ECO:0000256" key="6">
    <source>
        <dbReference type="ARBA" id="ARBA00023136"/>
    </source>
</evidence>
<dbReference type="InterPro" id="IPR004630">
    <property type="entry name" value="UPF0324_YeiH-like"/>
</dbReference>
<organism evidence="8 9">
    <name type="scientific">Citrobacter freundii</name>
    <dbReference type="NCBI Taxonomy" id="546"/>
    <lineage>
        <taxon>Bacteria</taxon>
        <taxon>Pseudomonadati</taxon>
        <taxon>Pseudomonadota</taxon>
        <taxon>Gammaproteobacteria</taxon>
        <taxon>Enterobacterales</taxon>
        <taxon>Enterobacteriaceae</taxon>
        <taxon>Citrobacter</taxon>
        <taxon>Citrobacter freundii complex</taxon>
    </lineage>
</organism>
<comment type="similarity">
    <text evidence="2">Belongs to the UPF0324 family.</text>
</comment>
<comment type="subcellular location">
    <subcellularLocation>
        <location evidence="1">Cell membrane</location>
        <topology evidence="1">Multi-pass membrane protein</topology>
    </subcellularLocation>
</comment>
<dbReference type="PANTHER" id="PTHR30106:SF2">
    <property type="entry name" value="UPF0324 INNER MEMBRANE PROTEIN YEIH"/>
    <property type="match status" value="1"/>
</dbReference>
<name>A0A7G2IJH5_CITFR</name>
<dbReference type="Proteomes" id="UP000019194">
    <property type="component" value="Unassembled WGS sequence"/>
</dbReference>
<evidence type="ECO:0000256" key="1">
    <source>
        <dbReference type="ARBA" id="ARBA00004651"/>
    </source>
</evidence>
<evidence type="ECO:0000256" key="4">
    <source>
        <dbReference type="ARBA" id="ARBA00022692"/>
    </source>
</evidence>
<dbReference type="InterPro" id="IPR018383">
    <property type="entry name" value="UPF0324_pro"/>
</dbReference>
<dbReference type="PANTHER" id="PTHR30106">
    <property type="entry name" value="INNER MEMBRANE PROTEIN YEIH-RELATED"/>
    <property type="match status" value="1"/>
</dbReference>
<proteinExistence type="inferred from homology"/>
<accession>A0A7G2IJH5</accession>
<evidence type="ECO:0000313" key="8">
    <source>
        <dbReference type="EMBL" id="CDL37110.1"/>
    </source>
</evidence>